<name>A0A5C4SQ73_9FLAO</name>
<reference evidence="2 3" key="1">
    <citation type="submission" date="2019-05" db="EMBL/GenBank/DDBJ databases">
        <title>Tamlana fucoidanivorans sp. nov., isolated from the surface of algae collected from Fujian province in China.</title>
        <authorList>
            <person name="Li J."/>
        </authorList>
    </citation>
    <scope>NUCLEOTIDE SEQUENCE [LARGE SCALE GENOMIC DNA]</scope>
    <source>
        <strain evidence="2 3">CW2-9</strain>
    </source>
</reference>
<organism evidence="2 3">
    <name type="scientific">Allotamlana fucoidanivorans</name>
    <dbReference type="NCBI Taxonomy" id="2583814"/>
    <lineage>
        <taxon>Bacteria</taxon>
        <taxon>Pseudomonadati</taxon>
        <taxon>Bacteroidota</taxon>
        <taxon>Flavobacteriia</taxon>
        <taxon>Flavobacteriales</taxon>
        <taxon>Flavobacteriaceae</taxon>
        <taxon>Allotamlana</taxon>
    </lineage>
</organism>
<dbReference type="Proteomes" id="UP000308713">
    <property type="component" value="Unassembled WGS sequence"/>
</dbReference>
<dbReference type="EMBL" id="VDCS01000002">
    <property type="protein sequence ID" value="TNJ46412.1"/>
    <property type="molecule type" value="Genomic_DNA"/>
</dbReference>
<sequence>MNYNLRIITLIIITIVYSCDGNSEFIENLWVNSKRVDCVGVVLQKCYQIQANEKINDEDWRFFYGEIEGFDDL</sequence>
<dbReference type="Pfam" id="PF14302">
    <property type="entry name" value="DUF4377"/>
    <property type="match status" value="1"/>
</dbReference>
<protein>
    <submittedName>
        <fullName evidence="2">DUF4377 domain-containing protein</fullName>
    </submittedName>
</protein>
<keyword evidence="3" id="KW-1185">Reference proteome</keyword>
<evidence type="ECO:0000313" key="3">
    <source>
        <dbReference type="Proteomes" id="UP000308713"/>
    </source>
</evidence>
<accession>A0A5C4SQ73</accession>
<gene>
    <name evidence="2" type="ORF">FGF67_01955</name>
</gene>
<dbReference type="InterPro" id="IPR025485">
    <property type="entry name" value="DUF4377"/>
</dbReference>
<dbReference type="PROSITE" id="PS51257">
    <property type="entry name" value="PROKAR_LIPOPROTEIN"/>
    <property type="match status" value="1"/>
</dbReference>
<comment type="caution">
    <text evidence="2">The sequence shown here is derived from an EMBL/GenBank/DDBJ whole genome shotgun (WGS) entry which is preliminary data.</text>
</comment>
<dbReference type="AlphaFoldDB" id="A0A5C4SQ73"/>
<proteinExistence type="predicted"/>
<feature type="domain" description="DUF4377" evidence="1">
    <location>
        <begin position="30"/>
        <end position="71"/>
    </location>
</feature>
<dbReference type="OrthoDB" id="880459at2"/>
<evidence type="ECO:0000259" key="1">
    <source>
        <dbReference type="Pfam" id="PF14302"/>
    </source>
</evidence>
<evidence type="ECO:0000313" key="2">
    <source>
        <dbReference type="EMBL" id="TNJ46412.1"/>
    </source>
</evidence>